<sequence length="322" mass="35870">MSWYYTPKPTVVPAEGFDASADANALRAAMKGFGTDEQAIIDILCARSNGQRMQILETYSSELGRDLIEDLKSELGGKFEDVIVALMMPPEKYLCKQLHKAMDGMGTNEDALIEILAPQTNEEVKKIVDCYEDMYNRPLAEHLCSETDGSFRRLLTMIIVGARDPQGTVDADLAVEQANQLYNAGEAKLGTDEEVFYKILAHASFDQLEIVFDEYKKLSGRTIEQAMKDELSGELYDALSAIVECVQMAPHYFAKRLHKAMDGAGTDDASMIRIIVTRSEIDLQNIKDEYEQMYNKTLLSAVREGECSGDYKHALCALLGEA</sequence>
<dbReference type="PROSITE" id="PS51897">
    <property type="entry name" value="ANNEXIN_2"/>
    <property type="match status" value="4"/>
</dbReference>
<dbReference type="FunFam" id="1.10.220.10:FF:000003">
    <property type="entry name" value="Annexin"/>
    <property type="match status" value="1"/>
</dbReference>
<dbReference type="InterPro" id="IPR018252">
    <property type="entry name" value="Annexin_repeat_CS"/>
</dbReference>
<dbReference type="AlphaFoldDB" id="A0A023EQQ7"/>
<keyword evidence="4 6" id="KW-0041">Annexin</keyword>
<dbReference type="InterPro" id="IPR018502">
    <property type="entry name" value="Annexin_repeat"/>
</dbReference>
<dbReference type="GO" id="GO:0005737">
    <property type="term" value="C:cytoplasm"/>
    <property type="evidence" value="ECO:0007669"/>
    <property type="project" value="TreeGrafter"/>
</dbReference>
<protein>
    <recommendedName>
        <fullName evidence="6">Annexin</fullName>
    </recommendedName>
</protein>
<evidence type="ECO:0000256" key="1">
    <source>
        <dbReference type="ARBA" id="ARBA00007831"/>
    </source>
</evidence>
<dbReference type="PANTHER" id="PTHR10502:SF177">
    <property type="entry name" value="ANNEXIN B10"/>
    <property type="match status" value="1"/>
</dbReference>
<dbReference type="FunFam" id="1.10.220.10:FF:000001">
    <property type="entry name" value="Annexin"/>
    <property type="match status" value="1"/>
</dbReference>
<dbReference type="Gene3D" id="1.10.220.10">
    <property type="entry name" value="Annexin"/>
    <property type="match status" value="4"/>
</dbReference>
<evidence type="ECO:0000256" key="6">
    <source>
        <dbReference type="RuleBase" id="RU003540"/>
    </source>
</evidence>
<dbReference type="InterPro" id="IPR037104">
    <property type="entry name" value="Annexin_sf"/>
</dbReference>
<dbReference type="GO" id="GO:0005509">
    <property type="term" value="F:calcium ion binding"/>
    <property type="evidence" value="ECO:0007669"/>
    <property type="project" value="InterPro"/>
</dbReference>
<dbReference type="PRINTS" id="PR00196">
    <property type="entry name" value="ANNEXIN"/>
</dbReference>
<dbReference type="VEuPathDB" id="VectorBase:AALFPA_080189"/>
<evidence type="ECO:0000313" key="7">
    <source>
        <dbReference type="EMBL" id="JAC10956.1"/>
    </source>
</evidence>
<dbReference type="SUPFAM" id="SSF47874">
    <property type="entry name" value="Annexin"/>
    <property type="match status" value="1"/>
</dbReference>
<comment type="domain">
    <text evidence="6">A pair of annexin repeats may form one binding site for calcium and phospholipid.</text>
</comment>
<dbReference type="SMART" id="SM00335">
    <property type="entry name" value="ANX"/>
    <property type="match status" value="4"/>
</dbReference>
<dbReference type="Pfam" id="PF00191">
    <property type="entry name" value="Annexin"/>
    <property type="match status" value="4"/>
</dbReference>
<dbReference type="VEuPathDB" id="VectorBase:AALF001572"/>
<dbReference type="GO" id="GO:0005886">
    <property type="term" value="C:plasma membrane"/>
    <property type="evidence" value="ECO:0007669"/>
    <property type="project" value="TreeGrafter"/>
</dbReference>
<name>A0A023EQQ7_AEDAL</name>
<dbReference type="GO" id="GO:0012506">
    <property type="term" value="C:vesicle membrane"/>
    <property type="evidence" value="ECO:0007669"/>
    <property type="project" value="TreeGrafter"/>
</dbReference>
<dbReference type="InterPro" id="IPR001464">
    <property type="entry name" value="Annexin"/>
</dbReference>
<keyword evidence="5 6" id="KW-0111">Calcium/phospholipid-binding</keyword>
<evidence type="ECO:0000256" key="4">
    <source>
        <dbReference type="ARBA" id="ARBA00023216"/>
    </source>
</evidence>
<reference evidence="7" key="1">
    <citation type="journal article" date="2014" name="PLoS Negl. Trop. Dis.">
        <title>Identification and characterization of seminal fluid proteins in the Asian tiger mosquito, Aedes albopictus.</title>
        <authorList>
            <person name="Boes K.E."/>
            <person name="Ribeiro J.M."/>
            <person name="Wong A."/>
            <person name="Harrington L.C."/>
            <person name="Wolfner M.F."/>
            <person name="Sirot L.K."/>
        </authorList>
    </citation>
    <scope>NUCLEOTIDE SEQUENCE</scope>
    <source>
        <tissue evidence="7">Reproductive organs</tissue>
    </source>
</reference>
<comment type="similarity">
    <text evidence="1 6">Belongs to the annexin family.</text>
</comment>
<dbReference type="GO" id="GO:0005634">
    <property type="term" value="C:nucleus"/>
    <property type="evidence" value="ECO:0007669"/>
    <property type="project" value="TreeGrafter"/>
</dbReference>
<dbReference type="FunFam" id="1.10.220.10:FF:000004">
    <property type="entry name" value="Annexin"/>
    <property type="match status" value="1"/>
</dbReference>
<keyword evidence="2 6" id="KW-0677">Repeat</keyword>
<evidence type="ECO:0000256" key="2">
    <source>
        <dbReference type="ARBA" id="ARBA00022737"/>
    </source>
</evidence>
<organism evidence="7">
    <name type="scientific">Aedes albopictus</name>
    <name type="common">Asian tiger mosquito</name>
    <name type="synonym">Stegomyia albopicta</name>
    <dbReference type="NCBI Taxonomy" id="7160"/>
    <lineage>
        <taxon>Eukaryota</taxon>
        <taxon>Metazoa</taxon>
        <taxon>Ecdysozoa</taxon>
        <taxon>Arthropoda</taxon>
        <taxon>Hexapoda</taxon>
        <taxon>Insecta</taxon>
        <taxon>Pterygota</taxon>
        <taxon>Neoptera</taxon>
        <taxon>Endopterygota</taxon>
        <taxon>Diptera</taxon>
        <taxon>Nematocera</taxon>
        <taxon>Culicoidea</taxon>
        <taxon>Culicidae</taxon>
        <taxon>Culicinae</taxon>
        <taxon>Aedini</taxon>
        <taxon>Aedes</taxon>
        <taxon>Stegomyia</taxon>
    </lineage>
</organism>
<dbReference type="VEuPathDB" id="VectorBase:AALC636_035008"/>
<accession>A0A023EQQ7</accession>
<proteinExistence type="evidence at transcript level"/>
<dbReference type="EMBL" id="GAPW01002642">
    <property type="protein sequence ID" value="JAC10956.1"/>
    <property type="molecule type" value="mRNA"/>
</dbReference>
<dbReference type="GO" id="GO:0001786">
    <property type="term" value="F:phosphatidylserine binding"/>
    <property type="evidence" value="ECO:0007669"/>
    <property type="project" value="TreeGrafter"/>
</dbReference>
<evidence type="ECO:0000256" key="5">
    <source>
        <dbReference type="ARBA" id="ARBA00023302"/>
    </source>
</evidence>
<dbReference type="GO" id="GO:0005544">
    <property type="term" value="F:calcium-dependent phospholipid binding"/>
    <property type="evidence" value="ECO:0007669"/>
    <property type="project" value="UniProtKB-KW"/>
</dbReference>
<dbReference type="PROSITE" id="PS00223">
    <property type="entry name" value="ANNEXIN_1"/>
    <property type="match status" value="1"/>
</dbReference>
<dbReference type="FunFam" id="1.10.220.10:FF:000002">
    <property type="entry name" value="Annexin"/>
    <property type="match status" value="1"/>
</dbReference>
<keyword evidence="3 6" id="KW-0106">Calcium</keyword>
<evidence type="ECO:0000256" key="3">
    <source>
        <dbReference type="ARBA" id="ARBA00022837"/>
    </source>
</evidence>
<dbReference type="PANTHER" id="PTHR10502">
    <property type="entry name" value="ANNEXIN"/>
    <property type="match status" value="1"/>
</dbReference>